<dbReference type="RefSeq" id="WP_354194578.1">
    <property type="nucleotide sequence ID" value="NZ_JBEPLW010000001.1"/>
</dbReference>
<keyword evidence="2" id="KW-1133">Transmembrane helix</keyword>
<proteinExistence type="predicted"/>
<accession>A0ABV2G807</accession>
<keyword evidence="4" id="KW-1185">Reference proteome</keyword>
<evidence type="ECO:0000313" key="3">
    <source>
        <dbReference type="EMBL" id="MET3574425.1"/>
    </source>
</evidence>
<protein>
    <recommendedName>
        <fullName evidence="5">Zincin peptidase</fullName>
    </recommendedName>
</protein>
<evidence type="ECO:0000256" key="2">
    <source>
        <dbReference type="SAM" id="Phobius"/>
    </source>
</evidence>
<feature type="transmembrane region" description="Helical" evidence="2">
    <location>
        <begin position="80"/>
        <end position="104"/>
    </location>
</feature>
<organism evidence="3 4">
    <name type="scientific">Bhargavaea ullalensis</name>
    <dbReference type="NCBI Taxonomy" id="1265685"/>
    <lineage>
        <taxon>Bacteria</taxon>
        <taxon>Bacillati</taxon>
        <taxon>Bacillota</taxon>
        <taxon>Bacilli</taxon>
        <taxon>Bacillales</taxon>
        <taxon>Caryophanaceae</taxon>
        <taxon>Bhargavaea</taxon>
    </lineage>
</organism>
<evidence type="ECO:0000313" key="4">
    <source>
        <dbReference type="Proteomes" id="UP001549099"/>
    </source>
</evidence>
<feature type="region of interest" description="Disordered" evidence="1">
    <location>
        <begin position="171"/>
        <end position="255"/>
    </location>
</feature>
<feature type="compositionally biased region" description="Basic and acidic residues" evidence="1">
    <location>
        <begin position="176"/>
        <end position="232"/>
    </location>
</feature>
<gene>
    <name evidence="3" type="ORF">ABID49_000301</name>
</gene>
<keyword evidence="2" id="KW-0812">Transmembrane</keyword>
<name>A0ABV2G807_9BACL</name>
<feature type="transmembrane region" description="Helical" evidence="2">
    <location>
        <begin position="7"/>
        <end position="24"/>
    </location>
</feature>
<dbReference type="Proteomes" id="UP001549099">
    <property type="component" value="Unassembled WGS sequence"/>
</dbReference>
<dbReference type="EMBL" id="JBEPLW010000001">
    <property type="protein sequence ID" value="MET3574425.1"/>
    <property type="molecule type" value="Genomic_DNA"/>
</dbReference>
<keyword evidence="2" id="KW-0472">Membrane</keyword>
<evidence type="ECO:0008006" key="5">
    <source>
        <dbReference type="Google" id="ProtNLM"/>
    </source>
</evidence>
<evidence type="ECO:0000256" key="1">
    <source>
        <dbReference type="SAM" id="MobiDB-lite"/>
    </source>
</evidence>
<reference evidence="3 4" key="1">
    <citation type="submission" date="2024-06" db="EMBL/GenBank/DDBJ databases">
        <title>Genomic Encyclopedia of Type Strains, Phase IV (KMG-IV): sequencing the most valuable type-strain genomes for metagenomic binning, comparative biology and taxonomic classification.</title>
        <authorList>
            <person name="Goeker M."/>
        </authorList>
    </citation>
    <scope>NUCLEOTIDE SEQUENCE [LARGE SCALE GENOMIC DNA]</scope>
    <source>
        <strain evidence="3 4">DSM 26128</strain>
    </source>
</reference>
<sequence length="255" mass="30396">MFGLKDLISLIISAFIILPVVIFMRELGYLLVSWLFGVKKPRITIGSGPRVFKYGMLDVRRYYHLYSWYSYDELEHKNKWIYIAIYSGPILINAVTGLTINAMLANGLLEEFKTFWNRFIFYQFYYVLFDIVPMKTVNGMPNNGMLIYEMLRYGKRTDYNDEPFIPSTSEVEEEYKEQMEEIEEKKEEIRDVGEEDKKREREKEREDEDGKQLGDHREEDDPERPENPSPDDRDPEEGREDEKDRQNRKTGSMED</sequence>
<comment type="caution">
    <text evidence="3">The sequence shown here is derived from an EMBL/GenBank/DDBJ whole genome shotgun (WGS) entry which is preliminary data.</text>
</comment>